<name>A0A6C0GIP8_9BACT</name>
<evidence type="ECO:0000256" key="1">
    <source>
        <dbReference type="SAM" id="MobiDB-lite"/>
    </source>
</evidence>
<dbReference type="KEGG" id="rhoz:GXP67_15435"/>
<feature type="compositionally biased region" description="Acidic residues" evidence="1">
    <location>
        <begin position="157"/>
        <end position="181"/>
    </location>
</feature>
<feature type="compositionally biased region" description="Low complexity" evidence="1">
    <location>
        <begin position="32"/>
        <end position="42"/>
    </location>
</feature>
<keyword evidence="3" id="KW-1185">Reference proteome</keyword>
<reference evidence="2 3" key="1">
    <citation type="submission" date="2020-01" db="EMBL/GenBank/DDBJ databases">
        <authorList>
            <person name="Kim M.K."/>
        </authorList>
    </citation>
    <scope>NUCLEOTIDE SEQUENCE [LARGE SCALE GENOMIC DNA]</scope>
    <source>
        <strain evidence="2 3">172606-1</strain>
    </source>
</reference>
<sequence>MNRYIKMGVAAFFCLQIVSGCSEKTAKKGDTTEATGASGSSSLFGKNTEEKVDDFLSDYVKDLRAAMDEADDQKAISKLKDMKAEFEPRAAELKAEVEEWEKSLSESDKEALEKKMENKPYIKELITLGFTAAGRFNKTPELQQAFEDLNSSMDFGDFNDEGDEIEDEGEVEEIPEEESSN</sequence>
<dbReference type="PROSITE" id="PS51257">
    <property type="entry name" value="PROKAR_LIPOPROTEIN"/>
    <property type="match status" value="1"/>
</dbReference>
<dbReference type="Proteomes" id="UP000480178">
    <property type="component" value="Chromosome"/>
</dbReference>
<protein>
    <submittedName>
        <fullName evidence="2">Uncharacterized protein</fullName>
    </submittedName>
</protein>
<feature type="region of interest" description="Disordered" evidence="1">
    <location>
        <begin position="151"/>
        <end position="181"/>
    </location>
</feature>
<dbReference type="RefSeq" id="WP_162443952.1">
    <property type="nucleotide sequence ID" value="NZ_CP048222.1"/>
</dbReference>
<dbReference type="EMBL" id="CP048222">
    <property type="protein sequence ID" value="QHT67931.1"/>
    <property type="molecule type" value="Genomic_DNA"/>
</dbReference>
<gene>
    <name evidence="2" type="ORF">GXP67_15435</name>
</gene>
<proteinExistence type="predicted"/>
<evidence type="ECO:0000313" key="3">
    <source>
        <dbReference type="Proteomes" id="UP000480178"/>
    </source>
</evidence>
<organism evidence="2 3">
    <name type="scientific">Rhodocytophaga rosea</name>
    <dbReference type="NCBI Taxonomy" id="2704465"/>
    <lineage>
        <taxon>Bacteria</taxon>
        <taxon>Pseudomonadati</taxon>
        <taxon>Bacteroidota</taxon>
        <taxon>Cytophagia</taxon>
        <taxon>Cytophagales</taxon>
        <taxon>Rhodocytophagaceae</taxon>
        <taxon>Rhodocytophaga</taxon>
    </lineage>
</organism>
<feature type="region of interest" description="Disordered" evidence="1">
    <location>
        <begin position="26"/>
        <end position="45"/>
    </location>
</feature>
<accession>A0A6C0GIP8</accession>
<evidence type="ECO:0000313" key="2">
    <source>
        <dbReference type="EMBL" id="QHT67931.1"/>
    </source>
</evidence>
<dbReference type="AlphaFoldDB" id="A0A6C0GIP8"/>